<keyword evidence="3" id="KW-0507">mRNA processing</keyword>
<comment type="caution">
    <text evidence="11">The sequence shown here is derived from an EMBL/GenBank/DDBJ whole genome shotgun (WGS) entry which is preliminary data.</text>
</comment>
<keyword evidence="12" id="KW-1185">Reference proteome</keyword>
<dbReference type="FunFam" id="1.25.40.10:FF:000137">
    <property type="entry name" value="Pre-mRNA-splicing factor syf1"/>
    <property type="match status" value="1"/>
</dbReference>
<keyword evidence="6" id="KW-0508">mRNA splicing</keyword>
<dbReference type="PANTHER" id="PTHR37260">
    <property type="entry name" value="PHOSPHORELAY PROTEIN"/>
    <property type="match status" value="1"/>
</dbReference>
<dbReference type="GO" id="GO:0006397">
    <property type="term" value="P:mRNA processing"/>
    <property type="evidence" value="ECO:0007669"/>
    <property type="project" value="UniProtKB-KW"/>
</dbReference>
<feature type="region of interest" description="Disordered" evidence="8">
    <location>
        <begin position="1"/>
        <end position="79"/>
    </location>
</feature>
<evidence type="ECO:0000259" key="9">
    <source>
        <dbReference type="Pfam" id="PF23220"/>
    </source>
</evidence>
<evidence type="ECO:0000256" key="4">
    <source>
        <dbReference type="ARBA" id="ARBA00022728"/>
    </source>
</evidence>
<dbReference type="GO" id="GO:0005681">
    <property type="term" value="C:spliceosomal complex"/>
    <property type="evidence" value="ECO:0007669"/>
    <property type="project" value="UniProtKB-KW"/>
</dbReference>
<evidence type="ECO:0000313" key="11">
    <source>
        <dbReference type="EMBL" id="KAK7382147.1"/>
    </source>
</evidence>
<evidence type="ECO:0000256" key="6">
    <source>
        <dbReference type="ARBA" id="ARBA00023187"/>
    </source>
</evidence>
<dbReference type="InterPro" id="IPR053342">
    <property type="entry name" value="Exosome_cofactor/PTGS_suppr"/>
</dbReference>
<dbReference type="InterPro" id="IPR003107">
    <property type="entry name" value="HAT"/>
</dbReference>
<evidence type="ECO:0000256" key="2">
    <source>
        <dbReference type="ARBA" id="ARBA00008644"/>
    </source>
</evidence>
<keyword evidence="4" id="KW-0747">Spliceosome</keyword>
<dbReference type="EMBL" id="JAYMYR010000001">
    <property type="protein sequence ID" value="KAK7382147.1"/>
    <property type="molecule type" value="Genomic_DNA"/>
</dbReference>
<evidence type="ECO:0008006" key="13">
    <source>
        <dbReference type="Google" id="ProtNLM"/>
    </source>
</evidence>
<evidence type="ECO:0000313" key="12">
    <source>
        <dbReference type="Proteomes" id="UP001374584"/>
    </source>
</evidence>
<feature type="domain" description="Pre-mRNA-splicing factor Syf1/CRNKL1-like C-terminal HAT-repeats" evidence="10">
    <location>
        <begin position="675"/>
        <end position="907"/>
    </location>
</feature>
<dbReference type="AlphaFoldDB" id="A0AAN9P371"/>
<keyword evidence="5" id="KW-0677">Repeat</keyword>
<comment type="similarity">
    <text evidence="2">Belongs to the crooked-neck family.</text>
</comment>
<protein>
    <recommendedName>
        <fullName evidence="13">Suppressor of forked domain-containing protein</fullName>
    </recommendedName>
</protein>
<dbReference type="FunFam" id="1.25.40.10:FF:000023">
    <property type="entry name" value="Pre-mRNA-splicing factor SYF1"/>
    <property type="match status" value="1"/>
</dbReference>
<dbReference type="Gene3D" id="1.25.40.10">
    <property type="entry name" value="Tetratricopeptide repeat domain"/>
    <property type="match status" value="2"/>
</dbReference>
<organism evidence="11 12">
    <name type="scientific">Phaseolus coccineus</name>
    <name type="common">Scarlet runner bean</name>
    <name type="synonym">Phaseolus multiflorus</name>
    <dbReference type="NCBI Taxonomy" id="3886"/>
    <lineage>
        <taxon>Eukaryota</taxon>
        <taxon>Viridiplantae</taxon>
        <taxon>Streptophyta</taxon>
        <taxon>Embryophyta</taxon>
        <taxon>Tracheophyta</taxon>
        <taxon>Spermatophyta</taxon>
        <taxon>Magnoliopsida</taxon>
        <taxon>eudicotyledons</taxon>
        <taxon>Gunneridae</taxon>
        <taxon>Pentapetalae</taxon>
        <taxon>rosids</taxon>
        <taxon>fabids</taxon>
        <taxon>Fabales</taxon>
        <taxon>Fabaceae</taxon>
        <taxon>Papilionoideae</taxon>
        <taxon>50 kb inversion clade</taxon>
        <taxon>NPAAA clade</taxon>
        <taxon>indigoferoid/millettioid clade</taxon>
        <taxon>Phaseoleae</taxon>
        <taxon>Phaseolus</taxon>
    </lineage>
</organism>
<evidence type="ECO:0000256" key="1">
    <source>
        <dbReference type="ARBA" id="ARBA00004123"/>
    </source>
</evidence>
<dbReference type="Pfam" id="PF23231">
    <property type="entry name" value="HAT_Syf1_CNRKL1_C"/>
    <property type="match status" value="1"/>
</dbReference>
<evidence type="ECO:0000256" key="7">
    <source>
        <dbReference type="ARBA" id="ARBA00023242"/>
    </source>
</evidence>
<feature type="compositionally biased region" description="Basic residues" evidence="8">
    <location>
        <begin position="7"/>
        <end position="28"/>
    </location>
</feature>
<keyword evidence="7" id="KW-0539">Nucleus</keyword>
<dbReference type="InterPro" id="IPR056350">
    <property type="entry name" value="HAT_Syf1_central"/>
</dbReference>
<evidence type="ECO:0000256" key="3">
    <source>
        <dbReference type="ARBA" id="ARBA00022664"/>
    </source>
</evidence>
<evidence type="ECO:0000256" key="8">
    <source>
        <dbReference type="SAM" id="MobiDB-lite"/>
    </source>
</evidence>
<dbReference type="InterPro" id="IPR055430">
    <property type="entry name" value="HAT_Syf1_CNRKL1_C"/>
</dbReference>
<reference evidence="11 12" key="1">
    <citation type="submission" date="2024-01" db="EMBL/GenBank/DDBJ databases">
        <title>The genomes of 5 underutilized Papilionoideae crops provide insights into root nodulation and disease resistanc.</title>
        <authorList>
            <person name="Jiang F."/>
        </authorList>
    </citation>
    <scope>NUCLEOTIDE SEQUENCE [LARGE SCALE GENOMIC DNA]</scope>
    <source>
        <strain evidence="11">JINMINGXINNONG_FW02</strain>
        <tissue evidence="11">Leaves</tissue>
    </source>
</reference>
<dbReference type="GO" id="GO:0008380">
    <property type="term" value="P:RNA splicing"/>
    <property type="evidence" value="ECO:0007669"/>
    <property type="project" value="UniProtKB-KW"/>
</dbReference>
<dbReference type="Proteomes" id="UP001374584">
    <property type="component" value="Unassembled WGS sequence"/>
</dbReference>
<evidence type="ECO:0000256" key="5">
    <source>
        <dbReference type="ARBA" id="ARBA00022737"/>
    </source>
</evidence>
<accession>A0AAN9P371</accession>
<evidence type="ECO:0000259" key="10">
    <source>
        <dbReference type="Pfam" id="PF23231"/>
    </source>
</evidence>
<comment type="subcellular location">
    <subcellularLocation>
        <location evidence="1">Nucleus</location>
    </subcellularLocation>
</comment>
<gene>
    <name evidence="11" type="ORF">VNO80_00875</name>
</gene>
<feature type="domain" description="Pre-mRNA-splicing factor SYF1 central HAT repeats" evidence="9">
    <location>
        <begin position="610"/>
        <end position="673"/>
    </location>
</feature>
<dbReference type="SUPFAM" id="SSF48452">
    <property type="entry name" value="TPR-like"/>
    <property type="match status" value="2"/>
</dbReference>
<dbReference type="SMART" id="SM00386">
    <property type="entry name" value="HAT"/>
    <property type="match status" value="4"/>
</dbReference>
<dbReference type="InterPro" id="IPR011990">
    <property type="entry name" value="TPR-like_helical_dom_sf"/>
</dbReference>
<sequence>MDVKALAKSKRSHTQHHSKKSHHSHKPKAQSSSSSDPKDPAKNLPGKQQVNEEKKKKSHRSVLPSNWDRYGEEDDDSRPEIASKTLDVVLPKSKGAEYRHLVAEAQSHAETSLEGFPAFDDLLLGEFGVGLSSMLASRGEGIILWNGDDNFVVEDKTSGNQEASFLSLNLLALADNFAKVDLSKRLFIESDLLSTELCTEELAVDSSEEHKELETKEDNELANSMSKEFNVDNRATDQFASSTSSSSSPASSTFPSSNDFNIPVNSVIAEFQQASSSGKHKAFVLSSDASLHSTEHMRGKQYSTFEAAAAEKELDMLLDSPVSLGVSSGYPPQILKKDPVSSKIASTTASLDDALDDLLEETSTLIKPNVLLLPQEEKPVNHSMKSSSHPGSKSKVTDDFDSWLSLGFVPISVWCGSFEGWLFIGLGVVGDDPGWLLEGSLVETLEQRNRGRRVTNLRVSQEVSTSRRTEKGIPLETSLRVYRRYLKYDPSHVEDFIEFLLNSSLWQEASERMASVLNDDQFYSIKGVGLGSSLTRWVGFGLSLLSITLGGVCMRRLGMCLKTMEEEMELSDEEDGFEEVEEQSIPFRGFKGRLEEEDFERKILHGFWLNDKNDIDLRLARFDYLMQRRPELANSVFLRQNSHNVEQWQRRVELYEGDPISQVLTYTEGVRTIDPMKAVGKPHTLWVAFAKLYEEHRDLANARIIFDKAVQVNYKTVDNLVSVWCEWAEMELKHRNFRGALELIRRATAEPSVEVKRKVAADGNEPVQMRLHKSLRLWNFYVDLEESLGSLESTRAVYERILDLRIVTPQILINYAYFLEEHDYFEDAFKIYERGVNIFKHPHVKDIWVTYLSKFVKRYGKNKLEQKRELFENAIESAPADQVKPLYLQYAKLEEDYGLAKRAMKIDGDNKIEIVQKEVPFVLCWVV</sequence>
<dbReference type="Pfam" id="PF23220">
    <property type="entry name" value="HAT_Syf1_M"/>
    <property type="match status" value="1"/>
</dbReference>
<proteinExistence type="inferred from homology"/>
<dbReference type="PANTHER" id="PTHR37260:SF2">
    <property type="entry name" value="PROTEIN ECERIFERUM 16"/>
    <property type="match status" value="1"/>
</dbReference>
<name>A0AAN9P371_PHACN</name>